<dbReference type="InterPro" id="IPR052158">
    <property type="entry name" value="INH-QAR"/>
</dbReference>
<dbReference type="Proteomes" id="UP000798808">
    <property type="component" value="Unassembled WGS sequence"/>
</dbReference>
<keyword evidence="5" id="KW-1185">Reference proteome</keyword>
<evidence type="ECO:0000313" key="5">
    <source>
        <dbReference type="Proteomes" id="UP000798808"/>
    </source>
</evidence>
<accession>A0ABW9RS66</accession>
<dbReference type="EMBL" id="SMLW01000607">
    <property type="protein sequence ID" value="MTI27009.1"/>
    <property type="molecule type" value="Genomic_DNA"/>
</dbReference>
<dbReference type="PANTHER" id="PTHR43130:SF11">
    <property type="entry name" value="TRANSCRIPTIONAL REGULATORY PROTEIN"/>
    <property type="match status" value="1"/>
</dbReference>
<dbReference type="CDD" id="cd03138">
    <property type="entry name" value="GATase1_AraC_2"/>
    <property type="match status" value="1"/>
</dbReference>
<feature type="domain" description="HTH araC/xylS-type" evidence="3">
    <location>
        <begin position="221"/>
        <end position="285"/>
    </location>
</feature>
<proteinExistence type="predicted"/>
<name>A0ABW9RS66_9BACT</name>
<evidence type="ECO:0000256" key="2">
    <source>
        <dbReference type="ARBA" id="ARBA00023163"/>
    </source>
</evidence>
<dbReference type="SUPFAM" id="SSF46689">
    <property type="entry name" value="Homeodomain-like"/>
    <property type="match status" value="1"/>
</dbReference>
<keyword evidence="2" id="KW-0804">Transcription</keyword>
<dbReference type="InterPro" id="IPR029062">
    <property type="entry name" value="Class_I_gatase-like"/>
</dbReference>
<dbReference type="Gene3D" id="1.10.10.60">
    <property type="entry name" value="Homeodomain-like"/>
    <property type="match status" value="1"/>
</dbReference>
<evidence type="ECO:0000259" key="3">
    <source>
        <dbReference type="PROSITE" id="PS01124"/>
    </source>
</evidence>
<dbReference type="PANTHER" id="PTHR43130">
    <property type="entry name" value="ARAC-FAMILY TRANSCRIPTIONAL REGULATOR"/>
    <property type="match status" value="1"/>
</dbReference>
<dbReference type="InterPro" id="IPR002818">
    <property type="entry name" value="DJ-1/PfpI"/>
</dbReference>
<reference evidence="4 5" key="1">
    <citation type="submission" date="2019-02" db="EMBL/GenBank/DDBJ databases">
        <authorList>
            <person name="Goldberg S.R."/>
            <person name="Haltli B.A."/>
            <person name="Correa H."/>
            <person name="Russell K.G."/>
        </authorList>
    </citation>
    <scope>NUCLEOTIDE SEQUENCE [LARGE SCALE GENOMIC DNA]</scope>
    <source>
        <strain evidence="4 5">JCM 16186</strain>
    </source>
</reference>
<dbReference type="RefSeq" id="WP_155174016.1">
    <property type="nucleotide sequence ID" value="NZ_SMLW01000607.1"/>
</dbReference>
<dbReference type="InterPro" id="IPR009057">
    <property type="entry name" value="Homeodomain-like_sf"/>
</dbReference>
<sequence>MKHLSIVVPNGENNLSSIVGSYKIFSRANAIWKSRGNDELFKIELVGMSENISFHDGLFSVHTHCNITDVKQTDLIIIPSLNHNYEQALRENGPLVKWLAKHYKEGACIASICTGAFLLAATGLLDGKTCSTHWAVEAEFRKIFPKTDLKTDKLITDENGIYTNGGAFSFLNLIIYLIEKYYDRPTAIHCAKVFQIDMDRNMQSEFSIFNGHKKHEDSSIQEAQKYLEKNYQNKISIEALSRKLHIERRTFDRRFIKATGLTPLDYLQRVKIEAAKKSFENTRKT</sequence>
<gene>
    <name evidence="4" type="ORF">E1163_18775</name>
</gene>
<keyword evidence="1" id="KW-0805">Transcription regulation</keyword>
<dbReference type="SUPFAM" id="SSF52317">
    <property type="entry name" value="Class I glutamine amidotransferase-like"/>
    <property type="match status" value="1"/>
</dbReference>
<dbReference type="Pfam" id="PF01965">
    <property type="entry name" value="DJ-1_PfpI"/>
    <property type="match status" value="1"/>
</dbReference>
<dbReference type="InterPro" id="IPR018060">
    <property type="entry name" value="HTH_AraC"/>
</dbReference>
<protein>
    <submittedName>
        <fullName evidence="4">AraC family transcriptional regulator</fullName>
    </submittedName>
</protein>
<evidence type="ECO:0000313" key="4">
    <source>
        <dbReference type="EMBL" id="MTI27009.1"/>
    </source>
</evidence>
<comment type="caution">
    <text evidence="4">The sequence shown here is derived from an EMBL/GenBank/DDBJ whole genome shotgun (WGS) entry which is preliminary data.</text>
</comment>
<evidence type="ECO:0000256" key="1">
    <source>
        <dbReference type="ARBA" id="ARBA00023015"/>
    </source>
</evidence>
<dbReference type="PROSITE" id="PS01124">
    <property type="entry name" value="HTH_ARAC_FAMILY_2"/>
    <property type="match status" value="1"/>
</dbReference>
<dbReference type="Gene3D" id="3.40.50.880">
    <property type="match status" value="1"/>
</dbReference>
<feature type="non-terminal residue" evidence="4">
    <location>
        <position position="285"/>
    </location>
</feature>
<organism evidence="4 5">
    <name type="scientific">Fulvivirga kasyanovii</name>
    <dbReference type="NCBI Taxonomy" id="396812"/>
    <lineage>
        <taxon>Bacteria</taxon>
        <taxon>Pseudomonadati</taxon>
        <taxon>Bacteroidota</taxon>
        <taxon>Cytophagia</taxon>
        <taxon>Cytophagales</taxon>
        <taxon>Fulvivirgaceae</taxon>
        <taxon>Fulvivirga</taxon>
    </lineage>
</organism>